<evidence type="ECO:0000313" key="1">
    <source>
        <dbReference type="EMBL" id="RCS59840.1"/>
    </source>
</evidence>
<organism evidence="1 2">
    <name type="scientific">Parvibium lacunae</name>
    <dbReference type="NCBI Taxonomy" id="1888893"/>
    <lineage>
        <taxon>Bacteria</taxon>
        <taxon>Pseudomonadati</taxon>
        <taxon>Pseudomonadota</taxon>
        <taxon>Betaproteobacteria</taxon>
        <taxon>Burkholderiales</taxon>
        <taxon>Alcaligenaceae</taxon>
        <taxon>Parvibium</taxon>
    </lineage>
</organism>
<dbReference type="AlphaFoldDB" id="A0A368L837"/>
<protein>
    <submittedName>
        <fullName evidence="1">Uncharacterized protein</fullName>
    </submittedName>
</protein>
<reference evidence="1 2" key="1">
    <citation type="journal article" date="2018" name="Int. J. Syst. Evol. Microbiol.">
        <title>Parvibium lacunae gen. nov., sp. nov., a new member of the family Alcaligenaceae isolated from a freshwater pond.</title>
        <authorList>
            <person name="Chen W.M."/>
            <person name="Xie P.B."/>
            <person name="Hsu M.Y."/>
            <person name="Sheu S.Y."/>
        </authorList>
    </citation>
    <scope>NUCLEOTIDE SEQUENCE [LARGE SCALE GENOMIC DNA]</scope>
    <source>
        <strain evidence="1 2">KMB9</strain>
    </source>
</reference>
<proteinExistence type="predicted"/>
<sequence>MMLAGLSGAARRLAAQSAMVDIRQEVAGVYRGKLGDNLIQLYLQPKQDAADSYQGHYFRFGTGVTVQIVAEVELDSVLSQQVNTPVFEFWAEESIDGVTVIGEWQGRWVRSTSQQAAQILAQWQDAQATGPAIKQPVVLTRVNRASRSASAGRI</sequence>
<dbReference type="Proteomes" id="UP000252357">
    <property type="component" value="Unassembled WGS sequence"/>
</dbReference>
<name>A0A368L837_9BURK</name>
<dbReference type="OrthoDB" id="8779060at2"/>
<dbReference type="RefSeq" id="WP_114401987.1">
    <property type="nucleotide sequence ID" value="NZ_QPGB01000001.1"/>
</dbReference>
<accession>A0A368L837</accession>
<gene>
    <name evidence="1" type="ORF">DU000_03845</name>
</gene>
<comment type="caution">
    <text evidence="1">The sequence shown here is derived from an EMBL/GenBank/DDBJ whole genome shotgun (WGS) entry which is preliminary data.</text>
</comment>
<dbReference type="EMBL" id="QPGB01000001">
    <property type="protein sequence ID" value="RCS59840.1"/>
    <property type="molecule type" value="Genomic_DNA"/>
</dbReference>
<keyword evidence="2" id="KW-1185">Reference proteome</keyword>
<evidence type="ECO:0000313" key="2">
    <source>
        <dbReference type="Proteomes" id="UP000252357"/>
    </source>
</evidence>